<dbReference type="Pfam" id="PF05235">
    <property type="entry name" value="CHAD"/>
    <property type="match status" value="1"/>
</dbReference>
<comment type="caution">
    <text evidence="2">The sequence shown here is derived from an EMBL/GenBank/DDBJ whole genome shotgun (WGS) entry which is preliminary data.</text>
</comment>
<keyword evidence="3" id="KW-1185">Reference proteome</keyword>
<dbReference type="InterPro" id="IPR007899">
    <property type="entry name" value="CHAD_dom"/>
</dbReference>
<organism evidence="2 3">
    <name type="scientific">Chitinophaga nivalis</name>
    <dbReference type="NCBI Taxonomy" id="2991709"/>
    <lineage>
        <taxon>Bacteria</taxon>
        <taxon>Pseudomonadati</taxon>
        <taxon>Bacteroidota</taxon>
        <taxon>Chitinophagia</taxon>
        <taxon>Chitinophagales</taxon>
        <taxon>Chitinophagaceae</taxon>
        <taxon>Chitinophaga</taxon>
    </lineage>
</organism>
<evidence type="ECO:0000259" key="1">
    <source>
        <dbReference type="SMART" id="SM00880"/>
    </source>
</evidence>
<dbReference type="Proteomes" id="UP001207742">
    <property type="component" value="Unassembled WGS sequence"/>
</dbReference>
<protein>
    <submittedName>
        <fullName evidence="2">CHAD domain-containing protein</fullName>
    </submittedName>
</protein>
<evidence type="ECO:0000313" key="3">
    <source>
        <dbReference type="Proteomes" id="UP001207742"/>
    </source>
</evidence>
<dbReference type="Gene3D" id="1.40.20.10">
    <property type="entry name" value="CHAD domain"/>
    <property type="match status" value="1"/>
</dbReference>
<dbReference type="PANTHER" id="PTHR39339:SF1">
    <property type="entry name" value="CHAD DOMAIN-CONTAINING PROTEIN"/>
    <property type="match status" value="1"/>
</dbReference>
<dbReference type="RefSeq" id="WP_264733394.1">
    <property type="nucleotide sequence ID" value="NZ_JAPDNR010000001.1"/>
</dbReference>
<gene>
    <name evidence="2" type="ORF">OL497_21940</name>
</gene>
<dbReference type="EMBL" id="JAPDNS010000002">
    <property type="protein sequence ID" value="MCW3486579.1"/>
    <property type="molecule type" value="Genomic_DNA"/>
</dbReference>
<dbReference type="InterPro" id="IPR038186">
    <property type="entry name" value="CHAD_dom_sf"/>
</dbReference>
<dbReference type="PANTHER" id="PTHR39339">
    <property type="entry name" value="SLR1444 PROTEIN"/>
    <property type="match status" value="1"/>
</dbReference>
<evidence type="ECO:0000313" key="2">
    <source>
        <dbReference type="EMBL" id="MCW3486579.1"/>
    </source>
</evidence>
<feature type="domain" description="CHAD" evidence="1">
    <location>
        <begin position="9"/>
        <end position="264"/>
    </location>
</feature>
<proteinExistence type="predicted"/>
<sequence>MLHDALYTYLRRECDALGEAWHQLRQKPGDATAIHEIRVGIKKIKAFFALAAALPGYSLRTGKYLHTLKLIQAIGGTSRDAQLKTKQLQPYEKQVAWRFSIAHLLLKNKLHDGGTHLQHTLKHTTLKQLDKLPEKFREAIADTDPIVATTVLLRHLTAQYAAIQPPAGRAHHTVWHTLRKNVKTLYYQLTILAPAIPASKELDRVTAHIKKAGELLGKWHDTSELLLFVKTSIAEVKQEKIPLPVRSGTLLKLLQQDTRQQLAQCKTHLQQGSAFDFTV</sequence>
<reference evidence="2 3" key="1">
    <citation type="submission" date="2022-10" db="EMBL/GenBank/DDBJ databases">
        <title>Chitinophaga nivalis PC15 sp. nov., isolated from Pyeongchang county, South Korea.</title>
        <authorList>
            <person name="Trinh H.N."/>
        </authorList>
    </citation>
    <scope>NUCLEOTIDE SEQUENCE [LARGE SCALE GENOMIC DNA]</scope>
    <source>
        <strain evidence="2 3">PC14</strain>
    </source>
</reference>
<dbReference type="SMART" id="SM00880">
    <property type="entry name" value="CHAD"/>
    <property type="match status" value="1"/>
</dbReference>
<name>A0ABT3IS95_9BACT</name>
<accession>A0ABT3IS95</accession>